<dbReference type="InterPro" id="IPR006740">
    <property type="entry name" value="DUF604"/>
</dbReference>
<dbReference type="Pfam" id="PF04646">
    <property type="entry name" value="DUF604"/>
    <property type="match status" value="1"/>
</dbReference>
<accession>A0AA38CK32</accession>
<dbReference type="AlphaFoldDB" id="A0AA38CK32"/>
<dbReference type="Proteomes" id="UP000824469">
    <property type="component" value="Unassembled WGS sequence"/>
</dbReference>
<feature type="region of interest" description="Disordered" evidence="1">
    <location>
        <begin position="57"/>
        <end position="86"/>
    </location>
</feature>
<feature type="compositionally biased region" description="Basic and acidic residues" evidence="1">
    <location>
        <begin position="67"/>
        <end position="82"/>
    </location>
</feature>
<evidence type="ECO:0000313" key="2">
    <source>
        <dbReference type="EMBL" id="KAH9298188.1"/>
    </source>
</evidence>
<dbReference type="FunFam" id="3.90.550.50:FF:000026">
    <property type="entry name" value="Glycoprotein-N-acetylgalactosamine 3-beta-galactosyltransferase 1"/>
    <property type="match status" value="1"/>
</dbReference>
<sequence>MLGIEQRRSLGRSRSRRWRQGQEGTLMLLIIALALSSLAWFALVFAPSSNPPCSHAKDTFSLSSHSQDAKDAPHQQDAKDDNMLGTRNGSAHLSVKDIVFGIAGSARLWRRRQEFVKLWWRGEEMRGFVWVEEELNSLSSSSLPGVMISEDISGFRYTNPSGHPSGLRIARIVQESFRMRLPNVKWFVLGDDDTIFNTHNLVSVLNKYDPSQMHYIGGPSESHSANTYFSHSMAFGGGGIAISYPLAEALAPTMDECLHRYPSLFGSDDRLHACISEIGVPLTIEPGFHQWDIRGNAFGLLAAHPIAPFVSMHHVEAINPVFPQRDSLDGLKHLTNAMKIEPTSFLQRSICYDLKRQLSFSVSMGYVVQVFPKIVYPRVLERPELTFKAWNKKEYAAEFDFDTRHSYKSSCRKPFLFFLQAVHRNEVDMVVSTYKRDEATDNMKRRAFCFSWPLPPHKVQEIQVISKPMNENWHL</sequence>
<evidence type="ECO:0000256" key="1">
    <source>
        <dbReference type="SAM" id="MobiDB-lite"/>
    </source>
</evidence>
<dbReference type="Gene3D" id="3.90.550.50">
    <property type="match status" value="1"/>
</dbReference>
<feature type="non-terminal residue" evidence="2">
    <location>
        <position position="475"/>
    </location>
</feature>
<dbReference type="OMA" id="TYSAWNK"/>
<reference evidence="2 3" key="1">
    <citation type="journal article" date="2021" name="Nat. Plants">
        <title>The Taxus genome provides insights into paclitaxel biosynthesis.</title>
        <authorList>
            <person name="Xiong X."/>
            <person name="Gou J."/>
            <person name="Liao Q."/>
            <person name="Li Y."/>
            <person name="Zhou Q."/>
            <person name="Bi G."/>
            <person name="Li C."/>
            <person name="Du R."/>
            <person name="Wang X."/>
            <person name="Sun T."/>
            <person name="Guo L."/>
            <person name="Liang H."/>
            <person name="Lu P."/>
            <person name="Wu Y."/>
            <person name="Zhang Z."/>
            <person name="Ro D.K."/>
            <person name="Shang Y."/>
            <person name="Huang S."/>
            <person name="Yan J."/>
        </authorList>
    </citation>
    <scope>NUCLEOTIDE SEQUENCE [LARGE SCALE GENOMIC DNA]</scope>
    <source>
        <strain evidence="2">Ta-2019</strain>
    </source>
</reference>
<dbReference type="EMBL" id="JAHRHJ020000010">
    <property type="protein sequence ID" value="KAH9298188.1"/>
    <property type="molecule type" value="Genomic_DNA"/>
</dbReference>
<dbReference type="PANTHER" id="PTHR10811">
    <property type="entry name" value="FRINGE-RELATED"/>
    <property type="match status" value="1"/>
</dbReference>
<proteinExistence type="predicted"/>
<comment type="caution">
    <text evidence="2">The sequence shown here is derived from an EMBL/GenBank/DDBJ whole genome shotgun (WGS) entry which is preliminary data.</text>
</comment>
<organism evidence="2 3">
    <name type="scientific">Taxus chinensis</name>
    <name type="common">Chinese yew</name>
    <name type="synonym">Taxus wallichiana var. chinensis</name>
    <dbReference type="NCBI Taxonomy" id="29808"/>
    <lineage>
        <taxon>Eukaryota</taxon>
        <taxon>Viridiplantae</taxon>
        <taxon>Streptophyta</taxon>
        <taxon>Embryophyta</taxon>
        <taxon>Tracheophyta</taxon>
        <taxon>Spermatophyta</taxon>
        <taxon>Pinopsida</taxon>
        <taxon>Pinidae</taxon>
        <taxon>Conifers II</taxon>
        <taxon>Cupressales</taxon>
        <taxon>Taxaceae</taxon>
        <taxon>Taxus</taxon>
    </lineage>
</organism>
<protein>
    <submittedName>
        <fullName evidence="2">Uncharacterized protein</fullName>
    </submittedName>
</protein>
<gene>
    <name evidence="2" type="ORF">KI387_029870</name>
</gene>
<evidence type="ECO:0000313" key="3">
    <source>
        <dbReference type="Proteomes" id="UP000824469"/>
    </source>
</evidence>
<keyword evidence="3" id="KW-1185">Reference proteome</keyword>
<name>A0AA38CK32_TAXCH</name>